<evidence type="ECO:0000256" key="2">
    <source>
        <dbReference type="ARBA" id="ARBA00022759"/>
    </source>
</evidence>
<dbReference type="PROSITE" id="PS01284">
    <property type="entry name" value="TNASE_2"/>
    <property type="match status" value="1"/>
</dbReference>
<dbReference type="STRING" id="1397694.GCA_000702585_02276"/>
<dbReference type="InterPro" id="IPR002071">
    <property type="entry name" value="Thermonucl_AS"/>
</dbReference>
<dbReference type="Gene3D" id="2.40.50.90">
    <property type="match status" value="1"/>
</dbReference>
<proteinExistence type="predicted"/>
<evidence type="ECO:0000313" key="6">
    <source>
        <dbReference type="Proteomes" id="UP000254060"/>
    </source>
</evidence>
<name>A0A377FUB6_9BACL</name>
<evidence type="ECO:0000256" key="3">
    <source>
        <dbReference type="ARBA" id="ARBA00022801"/>
    </source>
</evidence>
<dbReference type="InterPro" id="IPR035437">
    <property type="entry name" value="SNase_OB-fold_sf"/>
</dbReference>
<dbReference type="GO" id="GO:0004519">
    <property type="term" value="F:endonuclease activity"/>
    <property type="evidence" value="ECO:0007669"/>
    <property type="project" value="UniProtKB-KW"/>
</dbReference>
<dbReference type="EMBL" id="UGGP01000001">
    <property type="protein sequence ID" value="STO08410.1"/>
    <property type="molecule type" value="Genomic_DNA"/>
</dbReference>
<dbReference type="EC" id="3.1.-.-" evidence="5"/>
<keyword evidence="3 5" id="KW-0378">Hydrolase</keyword>
<keyword evidence="2 5" id="KW-0255">Endonuclease</keyword>
<sequence length="282" mass="31999">MTLKSNNLFCYTHKEVRQLKKWWQWLFVMMATVVLAGCSVDDWFAGQVDPPESLVELEADYPSADVRQQVARPIGKTETVTLDRVVDGDTLKVEFESGATESIRLLLVDTPETSHPTLPVQPFGEEAKSFVERWLPEGDTITLEYDVGRYDRYQRTLAYVWYDGVMLNEELLRRGLARVAYIYAPNTQHVDAFRTVERSAKEALLGIWSLEDYVTGNGFDHEATTPAKPKTGQTCDIKGNINRDGEKIYHVPGGASYERTIAEEMFCSEREAEAAGFRRAAR</sequence>
<dbReference type="InterPro" id="IPR016071">
    <property type="entry name" value="Staphylococal_nuclease_OB-fold"/>
</dbReference>
<evidence type="ECO:0000256" key="1">
    <source>
        <dbReference type="ARBA" id="ARBA00022722"/>
    </source>
</evidence>
<organism evidence="5 6">
    <name type="scientific">Exiguobacterium aurantiacum</name>
    <dbReference type="NCBI Taxonomy" id="33987"/>
    <lineage>
        <taxon>Bacteria</taxon>
        <taxon>Bacillati</taxon>
        <taxon>Bacillota</taxon>
        <taxon>Bacilli</taxon>
        <taxon>Bacillales</taxon>
        <taxon>Bacillales Family XII. Incertae Sedis</taxon>
        <taxon>Exiguobacterium</taxon>
    </lineage>
</organism>
<gene>
    <name evidence="5" type="primary">yncB</name>
    <name evidence="5" type="ORF">NCTC13163_01780</name>
</gene>
<dbReference type="GO" id="GO:0003676">
    <property type="term" value="F:nucleic acid binding"/>
    <property type="evidence" value="ECO:0007669"/>
    <property type="project" value="InterPro"/>
</dbReference>
<dbReference type="PROSITE" id="PS50830">
    <property type="entry name" value="TNASE_3"/>
    <property type="match status" value="1"/>
</dbReference>
<dbReference type="PANTHER" id="PTHR12302">
    <property type="entry name" value="EBNA2 BINDING PROTEIN P100"/>
    <property type="match status" value="1"/>
</dbReference>
<dbReference type="Proteomes" id="UP000254060">
    <property type="component" value="Unassembled WGS sequence"/>
</dbReference>
<evidence type="ECO:0000259" key="4">
    <source>
        <dbReference type="PROSITE" id="PS50830"/>
    </source>
</evidence>
<keyword evidence="1" id="KW-0540">Nuclease</keyword>
<accession>A0A377FUB6</accession>
<feature type="domain" description="TNase-like" evidence="4">
    <location>
        <begin position="76"/>
        <end position="210"/>
    </location>
</feature>
<dbReference type="SUPFAM" id="SSF50199">
    <property type="entry name" value="Staphylococcal nuclease"/>
    <property type="match status" value="1"/>
</dbReference>
<dbReference type="PANTHER" id="PTHR12302:SF3">
    <property type="entry name" value="SERINE_THREONINE-PROTEIN KINASE 31"/>
    <property type="match status" value="1"/>
</dbReference>
<dbReference type="CDD" id="cd00175">
    <property type="entry name" value="SNc"/>
    <property type="match status" value="1"/>
</dbReference>
<dbReference type="AlphaFoldDB" id="A0A377FUB6"/>
<dbReference type="Pfam" id="PF00565">
    <property type="entry name" value="SNase"/>
    <property type="match status" value="1"/>
</dbReference>
<reference evidence="5 6" key="1">
    <citation type="submission" date="2018-06" db="EMBL/GenBank/DDBJ databases">
        <authorList>
            <consortium name="Pathogen Informatics"/>
            <person name="Doyle S."/>
        </authorList>
    </citation>
    <scope>NUCLEOTIDE SEQUENCE [LARGE SCALE GENOMIC DNA]</scope>
    <source>
        <strain evidence="5 6">NCTC13163</strain>
    </source>
</reference>
<dbReference type="SMART" id="SM00318">
    <property type="entry name" value="SNc"/>
    <property type="match status" value="1"/>
</dbReference>
<protein>
    <submittedName>
        <fullName evidence="5">Endonuclease yncB</fullName>
        <ecNumber evidence="5">3.1.-.-</ecNumber>
    </submittedName>
</protein>
<evidence type="ECO:0000313" key="5">
    <source>
        <dbReference type="EMBL" id="STO08410.1"/>
    </source>
</evidence>
<dbReference type="GO" id="GO:0016787">
    <property type="term" value="F:hydrolase activity"/>
    <property type="evidence" value="ECO:0007669"/>
    <property type="project" value="UniProtKB-KW"/>
</dbReference>
<dbReference type="PROSITE" id="PS01123">
    <property type="entry name" value="TNASE_1"/>
    <property type="match status" value="1"/>
</dbReference>